<dbReference type="RefSeq" id="WP_135149679.1">
    <property type="nucleotide sequence ID" value="NZ_CP084990.1"/>
</dbReference>
<name>A0AA46Q616_CYTFI</name>
<feature type="transmembrane region" description="Helical" evidence="1">
    <location>
        <begin position="36"/>
        <end position="52"/>
    </location>
</feature>
<reference evidence="2" key="1">
    <citation type="submission" date="2022-10" db="EMBL/GenBank/DDBJ databases">
        <title>Mechanism of multi-heavy metal repair in Cytobacillus Firmus M7.</title>
        <authorList>
            <person name="Li X."/>
            <person name="Yu C."/>
        </authorList>
    </citation>
    <scope>NUCLEOTIDE SEQUENCE</scope>
    <source>
        <strain evidence="2">M7</strain>
    </source>
</reference>
<keyword evidence="1" id="KW-0472">Membrane</keyword>
<keyword evidence="1" id="KW-1133">Transmembrane helix</keyword>
<dbReference type="EMBL" id="CP107027">
    <property type="protein sequence ID" value="UYG97634.1"/>
    <property type="molecule type" value="Genomic_DNA"/>
</dbReference>
<accession>A0AA46Q616</accession>
<evidence type="ECO:0008006" key="4">
    <source>
        <dbReference type="Google" id="ProtNLM"/>
    </source>
</evidence>
<proteinExistence type="predicted"/>
<gene>
    <name evidence="2" type="ORF">OD459_11690</name>
</gene>
<organism evidence="2 3">
    <name type="scientific">Cytobacillus firmus</name>
    <name type="common">Bacillus firmus</name>
    <dbReference type="NCBI Taxonomy" id="1399"/>
    <lineage>
        <taxon>Bacteria</taxon>
        <taxon>Bacillati</taxon>
        <taxon>Bacillota</taxon>
        <taxon>Bacilli</taxon>
        <taxon>Bacillales</taxon>
        <taxon>Bacillaceae</taxon>
        <taxon>Cytobacillus</taxon>
    </lineage>
</organism>
<sequence length="91" mass="9596">MEMQQAKMESNGMAVASLVLGICGIVLGLIPFIGWFLLPAWILAIVFGAVGLKKGQSKGMCWTGLILGIGTFIYKFGFWILVAIGSASGSV</sequence>
<dbReference type="Proteomes" id="UP001163104">
    <property type="component" value="Chromosome"/>
</dbReference>
<evidence type="ECO:0000313" key="2">
    <source>
        <dbReference type="EMBL" id="UYG97634.1"/>
    </source>
</evidence>
<protein>
    <recommendedName>
        <fullName evidence="4">DUF4190 domain-containing protein</fullName>
    </recommendedName>
</protein>
<evidence type="ECO:0000256" key="1">
    <source>
        <dbReference type="SAM" id="Phobius"/>
    </source>
</evidence>
<feature type="transmembrane region" description="Helical" evidence="1">
    <location>
        <begin position="12"/>
        <end position="30"/>
    </location>
</feature>
<keyword evidence="1" id="KW-0812">Transmembrane</keyword>
<evidence type="ECO:0000313" key="3">
    <source>
        <dbReference type="Proteomes" id="UP001163104"/>
    </source>
</evidence>
<dbReference type="AlphaFoldDB" id="A0AA46Q616"/>
<feature type="transmembrane region" description="Helical" evidence="1">
    <location>
        <begin position="64"/>
        <end position="87"/>
    </location>
</feature>